<accession>A0A9C7BJE7</accession>
<feature type="region of interest" description="Disordered" evidence="2">
    <location>
        <begin position="4645"/>
        <end position="4665"/>
    </location>
</feature>
<feature type="compositionally biased region" description="Low complexity" evidence="2">
    <location>
        <begin position="2264"/>
        <end position="2275"/>
    </location>
</feature>
<name>A0A9C7BJE7_9VIRU</name>
<feature type="region of interest" description="Disordered" evidence="2">
    <location>
        <begin position="2264"/>
        <end position="2288"/>
    </location>
</feature>
<proteinExistence type="predicted"/>
<evidence type="ECO:0000256" key="2">
    <source>
        <dbReference type="SAM" id="MobiDB-lite"/>
    </source>
</evidence>
<feature type="region of interest" description="Disordered" evidence="2">
    <location>
        <begin position="1"/>
        <end position="45"/>
    </location>
</feature>
<organism evidence="3">
    <name type="scientific">Pasiphaea japonica whispovirus</name>
    <dbReference type="NCBI Taxonomy" id="2984286"/>
    <lineage>
        <taxon>Viruses</taxon>
        <taxon>Viruses incertae sedis</taxon>
        <taxon>Naldaviricetes</taxon>
        <taxon>Nimaviridae</taxon>
        <taxon>Whispovirus</taxon>
    </lineage>
</organism>
<feature type="coiled-coil region" evidence="1">
    <location>
        <begin position="3716"/>
        <end position="3750"/>
    </location>
</feature>
<protein>
    <submittedName>
        <fullName evidence="3">Wsv360-like protein</fullName>
    </submittedName>
</protein>
<sequence>MESVLEEEDHLTVTESDEDDAQSSQTANTPSPQLQSSSSTYDNNISPNVLSSITQDGKLERTISTAAWVGNLIDKNSSDRVKFQPLQTTVTYDGENITPDEAVVYIKNRVGKSKKICITNAETIAVTSVRAAAEIINSIVTTNFQHYNAYSSKNLIPLFMAGNKHNEFGAKVIRQSNLRSCFLRQNAVESLLKDFQRMKTNAAKAFIDAVKEKSVVNAALAAWNAGTAANVEKMIEFCYIKYSQGRKYTEAGVYKAAMAQSSSSSPNPPHTNTSQFLADIEKRHKGNLNFDSASYVFNTALSRVFLEYKNAIDSQTLKTDPAFTAIRQNSRRCRMEDDVPGLGMLAPRTKYSVVDYMIADRDKTRTTEEKIASKIATDFERVRGGKKRRVDTSAEDLKQSLASSVSTVAIDAQNVTTAADLFSFDGEENYEYSIHITQLFAQAFLESIATLLSCVFDVRYPFTDEGFNAIEMIISRRDNKSGKVSDMDPGILVNRYLLLAGNFKISPFHPSDPKDIIGGRQVTPHTPILSIITKHEKANKGTVTDIYFRDRLLLNDTKLNEAIMNVTNTPMANRNVPTAEGEDKKPMLSGCLPIIRGPLSFSRNSPYDVINSMANDWYIIIGVDYAMGKSIAAIAAGHQRALASAASLSNKSSSTDKKKQSPEDKKIKFSLRENADRSARLLALLGQTVSNWGYNEHNSTLDTFWSSNAAIRTKAKEDAYSRSHVIATRRQLDGKCSTNNLDNFSVAEQYLRDLFFQSVSGGGESTMLQDNNNMFGGCGNFLHQTNDNNDATSVKQLWTNYIQALNQLDPVVRQLFDIKGLFSAINAFKFPVVSLDKTNNQRTKRRKRENLRGANQIINGLTEMTLQTAIDGTSINNMGIGIGSAADGWTHKNTIQPSRLRALKVMSSSFSRNKSGVVSIPVSRNFTAGSGVKCVDIPFVIVTHLVSDKKILDSLCRGSMNLSKEILKFIDVLSGNYRSKEVSSIFTNSKHTFIFLRYIWFNTAIISLTDANIKVPFEVFSRGTGDDLYRDYLAIRSLVNQYNGVLANFSIQSVSDHYNCKQSKNNQKNITIKTQERLLTVLQQTANTLTAFTDPTDLNLNKIISPVNRPDVVQDAFVSVGVGDEQTMKNISDTLDFLDNIKKMNENIEEYLKRYSLGEGLEKKEMDNFSYPNIGAIFKRQLGVSGAALTNALGEKKTIQINLNIETPLIIKASNGFASNRYATLNNIPQAHRTPEQDTELATMASQMALVTIPKLDNSLEVPAFMTAEAAINVVTSFTEQGRFSNANTHIGILSACIEKVSTILSAGYKNEKNNVNVQVKDVGTLVQNTLLICFILAHSKAATYLFKPTVQELSKLISDILAETSLVVSRLQNSFYPLPPAIFTLGGFFKMDKDTFDEISKNYVSEIVQRLGVTSNEISSICDDGTSSSNLYRAGKNFKDEQDKLMNNTGNTPPTSTFENNLENPAKVWSVCALPHFDVAIVPKLQSNISSDQLFRLSTYYHGIHKLALNADCKPQRWENTLAGNKAGNFFGLRLFSDNKRTFNLALDTVLASPAEVCDLISREVVRTSTDVIHNIGSLSNADKIQKLLDGGASAVKKYSPLYVSNQELIIQTTIASLAKLNAASTSEGRVTAREIIKTWNTPALLNYKHMTKLEHEVDVVNAPLVAVPAFRQNVVEATRCLYELAAVCSIMSTDKTIRNYSRKIMGTVEETSPVMQDIGIDRVAGLVSTVATNKQYKKFLQTILDHRNTMVRNVNINNPTVSSCSTPSGYAMRAVYDGIMSASYPSNTSCSSTPYSSSLSDRFWMGVFSECLETDLFSDRRTHGHFYGSDNLYGNPSLKKVYGSRVNTYAALSSNVDRLKTSISSMDKDRREKIEKSIKKTESYVKEVIEKDTMTKLVDAQKMYNKLSDITANSVYSDFRNISCLNIMTSARKKKTARQQSDDILSALLHELSSMIYVDQPDLAAQLALAGHIITAKGVSNKLNNVKHQQTFDILLSVAGVCDYAHIYADAVCQRLSSSDIKLFLGGTMLQRGLFVTFLLNNILFSQISDTLRMDDLSDEAKSLLTKLIGFCGTVSDAFSSRRFSGRIRGGVPFKDLSEKEKLDKCYVGAMYTAYRDLRRKTQSYRENETMMKIFGSMQDPASINARNKLLAHQALRGPRPKTRSALTDVLEAPSTISKTFLVSYSEKAAATRQVRKAGIATLANNNMEVVYGADVVSDMKTIAISSDALMDICNDDDMDEDMMSLSDLEENDIDLFGSLSSGYSSTSSSSEYTDSDDTDDSDDNYYYSTTSGTIVKKNKKYSYDALDCLNAAAKPLSAIYACADDQGDDDMDDGNNNSELSSILRNIGNSDNDDDEDDDDREYGDDEYNAKAALRRSERIQYGPVFVSHSNIFKYPMKAKAFLTRGKKFKPTFSSMTIDDDDLGVIFSDEFSSSSSSSPESSSPYKRRSTTYKKRRYQDHCSFVHKAMRAFMPTKVSMINGRVNMIAPDANSDEVLGFFKNYQKANKKERDRLREKYNILAQPTSNYLPDEYLKGTSSKQQSPKDLRRSLIKASAYLSRTLDTNSETFFQALVKPTDTDRQPSDVIGQVLLFSEELKAIIDRRNELLKDLSDTSSTLFTSSVGGEMSKDEEVLENAQRIVSGGTCARKSGYLGVPLQNIVGCMNGVDTVDELLARTDKNHLEWLTLSAVSFARAFNVTTYHALDSTLKTTAALTDMYNAFKSLIETVDEERLKVKSTLLDSIFNTRMAHLEAVMGLVYPTAFINHELPKDPFQQRNFQSLALNILRGVNCNQLPRGDIGDTSGLLTFVTSPRFAGRGGEKGGLSLYRMSIVDTLSCKSPEKRLKGAVSLEVGKWKTIEDSVFSRRSKDLVDYCKRNNLCLENAVGPIARFVPDGSDMSAIGLSETLTRCVADDPTAIRLQGAEKDCGKFITASAMGNLFGAIDNIVLLTNKFTEALLLIKDSDKFIDTKDMVTEIIGRLRSRRNKCLKTPFGDTTISRQKNLPSSSEAIIFRAKEIRNSIATVVMDISKRQGINSFMSRSNSSPTKVSPSAFQRILETSAVLANTKTNLRGIENRLAAALSNLKQFKHISTEGLSESRAVVVTIGETLATMDLENGKRMEVSDLLRHNSLFMHIISVEHANIEEAKKQVTAAIEGASQLHAKMLSILVASSDINRIANRNTHECQILKRCDDNNLPFDSFTPMTNTQCGTIIKHKDTGVWLKTDQECNTKNFNDSDHKKVAKTIFSTVEKNRNEAIRSKLQTLCFGKYAMNDIFVLDNADVNSVDKLVEKLAEALAEKVTGDNKDNLENNNCCSSSSSAITDSTSSSNTSVKTIPYIPIIFQNKQQEVTPSSKNKSSEKNKFGEMTQEEQMAAALHQLEIQESGDLSNVLSVATKHKFATHNQAATVAIFNGSQRAESVIPKRSSKTVNDSIFAKLPEHNRIENATATSMQLPPDAFAASNNNSGSKARDGMLPINIKLRNHAMTLALDGENCREYKELMEVQKKLATANKNVASVEYGKFIITRGIRPEIKQETMATLSQAQSSKDGALEILEKLIKTLESYTSDSSMAPIALPVNTSNNLLISCFEKSTTSEDNDNNKDFFHYAYQKLNNINNGEDQVGKATLMKNAVELDTAIRIPLLLSSPSFAKTIRDVLQDLEEYFKTIEKIKAKISVDAKDAVSVSIQETNKEIETDKNHLMPVINTLKEMYSSETDNIKTAIRVLENKKKELELQNNNTLEIIEKMLSRIEAGDSSANVNDMLDYGNKADSDQLFLANLKSFANNNSGRVFTPPASLIVNSEIGKGAKLNDCYKNLMRDATDSINNGQNGVVVNFESAINAFPTPSTEYGCLTLQTAESKQRGRVSAVRSYIEIILQKIQKLHKRLEQSATEATEVSNKEEQINNVFNRQIQDRYTDVKNLGKIAEATALGALSKDIIQSSLTIALGGKVDKLLIRLERVDGRDDKDKLGLLPTSLKSTSKRELAEDSVEKTNISDPSYACLLQPLHVSIKRMITMYNLERKGPLSNSRGINVSEADLQLLTIFDFSKSVLESSSPSGTSSLSDLIPSAIVPGLCQQCAMMLTNMHEATHESSHKFNFENKRSLKNLTEMLNAATASSDNQSVRQDVLTMLDSNNGYIKEFSFTKKQKVICLTPVNTLLGETFNGNVAPNTVILPTSELFSCPGVEHDKFRSMVHRKVDKAIADAPKTAASIVETLARTSPSAEHLYFPFKDQRRHFNSITDAIVDGMGSEAASQLNTTCDQNLVAVDNSTGFPVFVGRKPGKTRVIETTKTNHNVSNSGGIPVFTPGRQNYVNMGVKYMVAPGSLLNANKEETLRLNRLSDINNVRHYNTDIHVAGANSAWRIGEVMKAASTCTDKELDYKKMLLFGSVSAISAQKSASYINDPTAMLNTSVAVQNLVNQAFPKPGCMTNYLGAAESAFSTQLAYKQRLFPQKLSCSPLQGDGLVNTNISSYCPMDIVGTIRTYNDAYKNFYGKESKGNGICENVLKRSIANVPLTATPYGAFEEVSSAIENRISPLTIGNNDNTEDEKTNYMAVKAMTDTVVDTLTAFSTMVGGQGTSNITSHPLISSLATSGRPPSAGIGDGHSTQNNLLQTISNITRDANLLAKNDGLAGPSFFNAFSRASSSSPDFTHSKQLQTASSTSADSKEATVEIILGTILNNTTETHNRLANLGAKAGVPENAKLHRNVLTSILQMNEDEITRDINDIESKLETRQLRNAFQDLKRSMLISSSSPSSVNAPLSVLMSRTDAANGLLSTNNDNNIIKSVDEFNTTPLLVRHILLDTGKTPVPMAKEIRSILTQPKALTAKALLSEQSPLLTELCLYNTRDTHPERAIDRLVTTAYLVKQAKRFDAVDPIFPAAITCASHLMLSSLDSKCSSSSFLNNIKLHMNDTTCLLKNIQRYEKLLGRYGDAYAMSHRQNCNCPFALHHTFTPSEDEHLVSSFAFARPEVTPEEIAATPYQANKFLNDKHYVMNLSKIDTRVSGSALLRKISEWAEMRMNANFNGVFEPSRLALSNSGMTTAGVNLDVIVKPNNAKNVLGILECHRQHVCSVDAKSTIASAMPSIFQSTQETGNTSELVQNALPRNRYIQKSTMNAQTLIFANVLEQLIGDLGRVIVNELAGVVAKSVPKTVYENTKDMINQLGVDALFFKKKLANESNNHEEKVDTDNHFENNTYLVSDAMKNAIYHTLISGKGSSPENVPFASSASGPLAYDFLLSKGDTLEEMNVEHGAASAVSSMPANSALRRHLASLFEAISKQVSDSEFKNILDEIEAKVIDDSSSSSSSSHSSQQFTYAIRHEFKKIISFIQILRNNIKPALLDPKSLLSEKMGIYLSLLSAKSKFENFMQYGLSNSSSVDLSHLKPINCNNTTKNIEDTFMYRNVHPILIMALPENFTALLQQEQSDPEAAIESRRALTTFLNHPNTSSMATGARAAIGAGGGNAVGMYLSSHILHESTVTTSNPVNDTTDNLKYHSSLTQDPVMVVNPFKNTANIIINRNNEILKNQCSYLQVSMPTESSGLVTNTGYIATTGSSSGKTDNFVYMRRDKTKVVLPRITPAVLCSDASSNLLDVFSRANVVLEDVDVRFGFMPEIILAVSKIKGISKEEAIKEMVMRSNQNGSKTKIDPKTGDVIVKGGVFPDTRTLYSQEQMSKLISKNYNWGEGSDTKMKARALPTFFLNNPIAAASVNGVPITLEGNALSEEKRRKALGFIPGNEKRTFGAGYIGTGALRAAANSRLVSDLEPIKKGWTEIISLQTIFSQAAVELSKILKPNENKNVPTDTQVMISKLYNNYKTLTECRDILQNQAALLVATSDLVTGGYGGDPSIAMVSPVRPESTGLIGAISSPIRGIGHLLKRNGVAAVTAAIRQKLNLPTSNGTTLPEHRMVHKSSQDLLLDVDCISNMYYNNNYDNIETQNNSESDLGKIMISLGLRKGQGTGDSMYAAKHLSNVLASPEYGNHRDYEKRQNIIQLLISNPILLKDVAQTMFMTSGKNAVVPLTAQETACAALGTSSSSLLASSLNKNDDVQSLNKLFSSKLV</sequence>
<feature type="compositionally biased region" description="Acidic residues" evidence="2">
    <location>
        <begin position="2276"/>
        <end position="2286"/>
    </location>
</feature>
<evidence type="ECO:0000313" key="3">
    <source>
        <dbReference type="EMBL" id="BDT63580.1"/>
    </source>
</evidence>
<keyword evidence="1" id="KW-0175">Coiled coil</keyword>
<feature type="compositionally biased region" description="Polar residues" evidence="2">
    <location>
        <begin position="4650"/>
        <end position="4665"/>
    </location>
</feature>
<feature type="compositionally biased region" description="Low complexity" evidence="2">
    <location>
        <begin position="2433"/>
        <end position="2447"/>
    </location>
</feature>
<feature type="compositionally biased region" description="Acidic residues" evidence="2">
    <location>
        <begin position="1"/>
        <end position="21"/>
    </location>
</feature>
<feature type="compositionally biased region" description="Low complexity" evidence="2">
    <location>
        <begin position="29"/>
        <end position="40"/>
    </location>
</feature>
<reference evidence="3" key="1">
    <citation type="submission" date="2022-10" db="EMBL/GenBank/DDBJ databases">
        <title>Genome sequences of endogenous nimaviruses in decapod crustaceans.</title>
        <authorList>
            <person name="Kawato S."/>
            <person name="Nozaki R."/>
            <person name="Kondo H."/>
            <person name="Hirono I."/>
        </authorList>
    </citation>
    <scope>NUCLEOTIDE SEQUENCE</scope>
    <source>
        <strain evidence="3">Toyama2020</strain>
    </source>
</reference>
<feature type="region of interest" description="Disordered" evidence="2">
    <location>
        <begin position="2333"/>
        <end position="2367"/>
    </location>
</feature>
<evidence type="ECO:0000256" key="1">
    <source>
        <dbReference type="SAM" id="Coils"/>
    </source>
</evidence>
<feature type="region of interest" description="Disordered" evidence="2">
    <location>
        <begin position="2433"/>
        <end position="2456"/>
    </location>
</feature>
<feature type="compositionally biased region" description="Acidic residues" evidence="2">
    <location>
        <begin position="2354"/>
        <end position="2367"/>
    </location>
</feature>
<feature type="compositionally biased region" description="Polar residues" evidence="2">
    <location>
        <begin position="2341"/>
        <end position="2353"/>
    </location>
</feature>
<dbReference type="EMBL" id="LC738885">
    <property type="protein sequence ID" value="BDT63580.1"/>
    <property type="molecule type" value="Genomic_DNA"/>
</dbReference>